<dbReference type="Gene3D" id="3.60.110.10">
    <property type="entry name" value="Carbon-nitrogen hydrolase"/>
    <property type="match status" value="1"/>
</dbReference>
<evidence type="ECO:0000259" key="4">
    <source>
        <dbReference type="PROSITE" id="PS50263"/>
    </source>
</evidence>
<reference evidence="5" key="1">
    <citation type="submission" date="2024-06" db="EMBL/GenBank/DDBJ databases">
        <title>Biodegradation of dimethachlon by Arthrobacter sp. K5: mechanistic insights and ecological implications.</title>
        <authorList>
            <person name="Hu S."/>
            <person name="Lu P."/>
        </authorList>
    </citation>
    <scope>NUCLEOTIDE SEQUENCE</scope>
    <source>
        <strain evidence="5">K5</strain>
        <plasmid evidence="5">unnamed</plasmid>
    </source>
</reference>
<dbReference type="Pfam" id="PF00795">
    <property type="entry name" value="CN_hydrolase"/>
    <property type="match status" value="1"/>
</dbReference>
<dbReference type="AlphaFoldDB" id="A0AAU8EYH3"/>
<dbReference type="GO" id="GO:0000257">
    <property type="term" value="F:nitrilase activity"/>
    <property type="evidence" value="ECO:0007669"/>
    <property type="project" value="UniProtKB-ARBA"/>
</dbReference>
<evidence type="ECO:0000256" key="3">
    <source>
        <dbReference type="PROSITE-ProRule" id="PRU10139"/>
    </source>
</evidence>
<comment type="similarity">
    <text evidence="1">Belongs to the carbon-nitrogen hydrolase superfamily. Nitrilase family.</text>
</comment>
<dbReference type="RefSeq" id="WP_353713455.1">
    <property type="nucleotide sequence ID" value="NZ_CP159280.1"/>
</dbReference>
<feature type="active site" description="Proton acceptor" evidence="3">
    <location>
        <position position="48"/>
    </location>
</feature>
<dbReference type="EMBL" id="CP159280">
    <property type="protein sequence ID" value="XCH13747.1"/>
    <property type="molecule type" value="Genomic_DNA"/>
</dbReference>
<proteinExistence type="inferred from homology"/>
<sequence>MTHYVEKFTAAVVQAEPVWLDLQGSVDKTIALAEEAAGNGANIVAFPETWVPGYPWWIWLDSVAWQSQFVVPYAQNSLSLDSQEFTAITDAARRLGIAIALGHSERVGGSLYMGQALISSDGTVLKTRRKLKPTHVERSVFGDGDGSDVAVVDSEFGRWGALCCAEHLQPLTKYAMFAQREQLHIAAWPSFSIYENAAYLLGPEVNTAASQQYAVEGQTFVLAPTSIIGKAAYDTFVDTEQKRELLKLGGGYARIYGPDGRSLATPLDPAQEGILYANIDYNEILGAKNAYDPVGHYSRPDVFQLLFNPNPLDRVITTEQLTSANETEVVEPRG</sequence>
<keyword evidence="5" id="KW-0614">Plasmid</keyword>
<dbReference type="InterPro" id="IPR036526">
    <property type="entry name" value="C-N_Hydrolase_sf"/>
</dbReference>
<name>A0AAU8EYH3_9MICC</name>
<dbReference type="PROSITE" id="PS50263">
    <property type="entry name" value="CN_HYDROLASE"/>
    <property type="match status" value="1"/>
</dbReference>
<gene>
    <name evidence="5" type="ORF">ABRP34_23115</name>
</gene>
<geneLocation type="plasmid" evidence="5">
    <name>unnamed</name>
</geneLocation>
<organism evidence="5">
    <name type="scientific">Arthrobacter sp. K5</name>
    <dbReference type="NCBI Taxonomy" id="2839623"/>
    <lineage>
        <taxon>Bacteria</taxon>
        <taxon>Bacillati</taxon>
        <taxon>Actinomycetota</taxon>
        <taxon>Actinomycetes</taxon>
        <taxon>Micrococcales</taxon>
        <taxon>Micrococcaceae</taxon>
        <taxon>Arthrobacter</taxon>
    </lineage>
</organism>
<dbReference type="InterPro" id="IPR000132">
    <property type="entry name" value="Nitrilase/CN_hydratase_CS"/>
</dbReference>
<keyword evidence="2 5" id="KW-0378">Hydrolase</keyword>
<dbReference type="PANTHER" id="PTHR46044:SF14">
    <property type="entry name" value="ARYLACETONITRILASE"/>
    <property type="match status" value="1"/>
</dbReference>
<evidence type="ECO:0000313" key="5">
    <source>
        <dbReference type="EMBL" id="XCH13747.1"/>
    </source>
</evidence>
<dbReference type="InterPro" id="IPR003010">
    <property type="entry name" value="C-N_Hydrolase"/>
</dbReference>
<dbReference type="PANTHER" id="PTHR46044">
    <property type="entry name" value="NITRILASE"/>
    <property type="match status" value="1"/>
</dbReference>
<protein>
    <submittedName>
        <fullName evidence="5">Carbon-nitrogen hydrolase family protein</fullName>
    </submittedName>
</protein>
<feature type="domain" description="CN hydrolase" evidence="4">
    <location>
        <begin position="8"/>
        <end position="281"/>
    </location>
</feature>
<evidence type="ECO:0000256" key="2">
    <source>
        <dbReference type="ARBA" id="ARBA00022801"/>
    </source>
</evidence>
<evidence type="ECO:0000256" key="1">
    <source>
        <dbReference type="ARBA" id="ARBA00008129"/>
    </source>
</evidence>
<dbReference type="SUPFAM" id="SSF56317">
    <property type="entry name" value="Carbon-nitrogen hydrolase"/>
    <property type="match status" value="1"/>
</dbReference>
<dbReference type="CDD" id="cd07564">
    <property type="entry name" value="nitrilases_CHs"/>
    <property type="match status" value="1"/>
</dbReference>
<dbReference type="InterPro" id="IPR044149">
    <property type="entry name" value="Nitrilases_CHs"/>
</dbReference>
<accession>A0AAU8EYH3</accession>
<dbReference type="PROSITE" id="PS00921">
    <property type="entry name" value="NITRIL_CHT_2"/>
    <property type="match status" value="1"/>
</dbReference>
<dbReference type="PROSITE" id="PS00920">
    <property type="entry name" value="NITRIL_CHT_1"/>
    <property type="match status" value="1"/>
</dbReference>